<dbReference type="AlphaFoldDB" id="A0A1H3VXM0"/>
<reference evidence="2 3" key="1">
    <citation type="submission" date="2016-10" db="EMBL/GenBank/DDBJ databases">
        <authorList>
            <person name="de Groot N.N."/>
        </authorList>
    </citation>
    <scope>NUCLEOTIDE SEQUENCE [LARGE SCALE GENOMIC DNA]</scope>
    <source>
        <strain evidence="2 3">DSM 23581</strain>
    </source>
</reference>
<feature type="transmembrane region" description="Helical" evidence="1">
    <location>
        <begin position="12"/>
        <end position="32"/>
    </location>
</feature>
<dbReference type="EMBL" id="FNQF01000001">
    <property type="protein sequence ID" value="SDZ79431.1"/>
    <property type="molecule type" value="Genomic_DNA"/>
</dbReference>
<evidence type="ECO:0000313" key="3">
    <source>
        <dbReference type="Proteomes" id="UP000198820"/>
    </source>
</evidence>
<feature type="transmembrane region" description="Helical" evidence="1">
    <location>
        <begin position="73"/>
        <end position="95"/>
    </location>
</feature>
<name>A0A1H3VXM0_9FLAO</name>
<feature type="transmembrane region" description="Helical" evidence="1">
    <location>
        <begin position="107"/>
        <end position="129"/>
    </location>
</feature>
<sequence length="132" mass="15510">MIIHKQSFLKFIKYLIPFAVLSGLVQYLIIEISLDVNIYYPTFITYIFLFFMTLLIYTVLLMIDKAFSDKTGFAFIGLGLVKMFFSIIFLLPVILNDSDNNHITLDIFSFFIPYFLFLLFETLFVVKLLRAK</sequence>
<keyword evidence="1" id="KW-1133">Transmembrane helix</keyword>
<feature type="transmembrane region" description="Helical" evidence="1">
    <location>
        <begin position="38"/>
        <end position="61"/>
    </location>
</feature>
<proteinExistence type="predicted"/>
<keyword evidence="1" id="KW-0472">Membrane</keyword>
<gene>
    <name evidence="2" type="ORF">SAMN05421540_101325</name>
</gene>
<accession>A0A1H3VXM0</accession>
<dbReference type="STRING" id="908615.SAMN05421540_101325"/>
<evidence type="ECO:0008006" key="4">
    <source>
        <dbReference type="Google" id="ProtNLM"/>
    </source>
</evidence>
<dbReference type="RefSeq" id="WP_143521309.1">
    <property type="nucleotide sequence ID" value="NZ_FNQF01000001.1"/>
</dbReference>
<keyword evidence="3" id="KW-1185">Reference proteome</keyword>
<keyword evidence="1" id="KW-0812">Transmembrane</keyword>
<organism evidence="2 3">
    <name type="scientific">Psychroflexus halocasei</name>
    <dbReference type="NCBI Taxonomy" id="908615"/>
    <lineage>
        <taxon>Bacteria</taxon>
        <taxon>Pseudomonadati</taxon>
        <taxon>Bacteroidota</taxon>
        <taxon>Flavobacteriia</taxon>
        <taxon>Flavobacteriales</taxon>
        <taxon>Flavobacteriaceae</taxon>
        <taxon>Psychroflexus</taxon>
    </lineage>
</organism>
<evidence type="ECO:0000256" key="1">
    <source>
        <dbReference type="SAM" id="Phobius"/>
    </source>
</evidence>
<evidence type="ECO:0000313" key="2">
    <source>
        <dbReference type="EMBL" id="SDZ79431.1"/>
    </source>
</evidence>
<dbReference type="Proteomes" id="UP000198820">
    <property type="component" value="Unassembled WGS sequence"/>
</dbReference>
<protein>
    <recommendedName>
        <fullName evidence="4">ATP synthase protein I</fullName>
    </recommendedName>
</protein>